<dbReference type="AlphaFoldDB" id="A0A0D0DXN5"/>
<dbReference type="InParanoid" id="A0A0D0DXN5"/>
<keyword evidence="2" id="KW-1185">Reference proteome</keyword>
<evidence type="ECO:0000313" key="2">
    <source>
        <dbReference type="Proteomes" id="UP000054538"/>
    </source>
</evidence>
<reference evidence="1 2" key="1">
    <citation type="submission" date="2014-04" db="EMBL/GenBank/DDBJ databases">
        <authorList>
            <consortium name="DOE Joint Genome Institute"/>
            <person name="Kuo A."/>
            <person name="Kohler A."/>
            <person name="Jargeat P."/>
            <person name="Nagy L.G."/>
            <person name="Floudas D."/>
            <person name="Copeland A."/>
            <person name="Barry K.W."/>
            <person name="Cichocki N."/>
            <person name="Veneault-Fourrey C."/>
            <person name="LaButti K."/>
            <person name="Lindquist E.A."/>
            <person name="Lipzen A."/>
            <person name="Lundell T."/>
            <person name="Morin E."/>
            <person name="Murat C."/>
            <person name="Sun H."/>
            <person name="Tunlid A."/>
            <person name="Henrissat B."/>
            <person name="Grigoriev I.V."/>
            <person name="Hibbett D.S."/>
            <person name="Martin F."/>
            <person name="Nordberg H.P."/>
            <person name="Cantor M.N."/>
            <person name="Hua S.X."/>
        </authorList>
    </citation>
    <scope>NUCLEOTIDE SEQUENCE [LARGE SCALE GENOMIC DNA]</scope>
    <source>
        <strain evidence="1 2">Ve08.2h10</strain>
    </source>
</reference>
<accession>A0A0D0DXN5</accession>
<organism evidence="1 2">
    <name type="scientific">Paxillus rubicundulus Ve08.2h10</name>
    <dbReference type="NCBI Taxonomy" id="930991"/>
    <lineage>
        <taxon>Eukaryota</taxon>
        <taxon>Fungi</taxon>
        <taxon>Dikarya</taxon>
        <taxon>Basidiomycota</taxon>
        <taxon>Agaricomycotina</taxon>
        <taxon>Agaricomycetes</taxon>
        <taxon>Agaricomycetidae</taxon>
        <taxon>Boletales</taxon>
        <taxon>Paxilineae</taxon>
        <taxon>Paxillaceae</taxon>
        <taxon>Paxillus</taxon>
    </lineage>
</organism>
<dbReference type="Proteomes" id="UP000054538">
    <property type="component" value="Unassembled WGS sequence"/>
</dbReference>
<dbReference type="HOGENOM" id="CLU_2574582_0_0_1"/>
<sequence length="81" mass="9090">MFAAHLQGGRVTLLLHCTLQVSHWLNKPLPILKRGLAGHVGQFSNIYEPFSHFWIPDARPAVPHLQGNVHIHTPCFAMDSD</sequence>
<proteinExistence type="predicted"/>
<gene>
    <name evidence="1" type="ORF">PAXRUDRAFT_150070</name>
</gene>
<dbReference type="EMBL" id="KN825417">
    <property type="protein sequence ID" value="KIK91189.1"/>
    <property type="molecule type" value="Genomic_DNA"/>
</dbReference>
<evidence type="ECO:0000313" key="1">
    <source>
        <dbReference type="EMBL" id="KIK91189.1"/>
    </source>
</evidence>
<protein>
    <submittedName>
        <fullName evidence="1">Uncharacterized protein</fullName>
    </submittedName>
</protein>
<name>A0A0D0DXN5_9AGAM</name>
<reference evidence="2" key="2">
    <citation type="submission" date="2015-01" db="EMBL/GenBank/DDBJ databases">
        <title>Evolutionary Origins and Diversification of the Mycorrhizal Mutualists.</title>
        <authorList>
            <consortium name="DOE Joint Genome Institute"/>
            <consortium name="Mycorrhizal Genomics Consortium"/>
            <person name="Kohler A."/>
            <person name="Kuo A."/>
            <person name="Nagy L.G."/>
            <person name="Floudas D."/>
            <person name="Copeland A."/>
            <person name="Barry K.W."/>
            <person name="Cichocki N."/>
            <person name="Veneault-Fourrey C."/>
            <person name="LaButti K."/>
            <person name="Lindquist E.A."/>
            <person name="Lipzen A."/>
            <person name="Lundell T."/>
            <person name="Morin E."/>
            <person name="Murat C."/>
            <person name="Riley R."/>
            <person name="Ohm R."/>
            <person name="Sun H."/>
            <person name="Tunlid A."/>
            <person name="Henrissat B."/>
            <person name="Grigoriev I.V."/>
            <person name="Hibbett D.S."/>
            <person name="Martin F."/>
        </authorList>
    </citation>
    <scope>NUCLEOTIDE SEQUENCE [LARGE SCALE GENOMIC DNA]</scope>
    <source>
        <strain evidence="2">Ve08.2h10</strain>
    </source>
</reference>